<name>A0A2G1XF14_STRCJ</name>
<protein>
    <recommendedName>
        <fullName evidence="1">HTH cro/C1-type domain-containing protein</fullName>
    </recommendedName>
</protein>
<feature type="domain" description="HTH cro/C1-type" evidence="1">
    <location>
        <begin position="24"/>
        <end position="79"/>
    </location>
</feature>
<dbReference type="InterPro" id="IPR010982">
    <property type="entry name" value="Lambda_DNA-bd_dom_sf"/>
</dbReference>
<dbReference type="Proteomes" id="UP000222531">
    <property type="component" value="Unassembled WGS sequence"/>
</dbReference>
<keyword evidence="3" id="KW-1185">Reference proteome</keyword>
<dbReference type="InterPro" id="IPR043917">
    <property type="entry name" value="DUF5753"/>
</dbReference>
<evidence type="ECO:0000313" key="3">
    <source>
        <dbReference type="Proteomes" id="UP000222531"/>
    </source>
</evidence>
<dbReference type="Pfam" id="PF13560">
    <property type="entry name" value="HTH_31"/>
    <property type="match status" value="1"/>
</dbReference>
<accession>A0A2G1XF14</accession>
<sequence>MREGPAIVATPGAVVQRRQLRTELKKARAKSRLTQQEVAARMDWSPSKLIRIEAGQVGVTTNDLRALLETYGIVEPDQVDHFLELARASRKLPYGEYRGLISKTYMDLLSYEYSASIVRTYESLVIPGMLQTEEYARAVNMAYSPEITGERLDRLIELRLQRQELLEAPQRPELFFVLDEASIRRCIGSPGIMVAQLNRLKTLANLPGVCIQVIPFKAGAHRGMRGAFSHMEFEAELDDIVYLERYPGSQVTDEPEVTGQHLEVFWELEALAPPTDLPQLIDRAIEEMSDPVESPASTTDITES</sequence>
<evidence type="ECO:0000313" key="2">
    <source>
        <dbReference type="EMBL" id="PHQ49824.1"/>
    </source>
</evidence>
<dbReference type="EMBL" id="NHZO01000151">
    <property type="protein sequence ID" value="PHQ49824.1"/>
    <property type="molecule type" value="Genomic_DNA"/>
</dbReference>
<dbReference type="CDD" id="cd00093">
    <property type="entry name" value="HTH_XRE"/>
    <property type="match status" value="1"/>
</dbReference>
<dbReference type="InterPro" id="IPR001387">
    <property type="entry name" value="Cro/C1-type_HTH"/>
</dbReference>
<evidence type="ECO:0000259" key="1">
    <source>
        <dbReference type="PROSITE" id="PS50943"/>
    </source>
</evidence>
<proteinExistence type="predicted"/>
<organism evidence="2 3">
    <name type="scientific">Streptomyces cinnamoneus</name>
    <name type="common">Streptoverticillium cinnamoneum</name>
    <dbReference type="NCBI Taxonomy" id="53446"/>
    <lineage>
        <taxon>Bacteria</taxon>
        <taxon>Bacillati</taxon>
        <taxon>Actinomycetota</taxon>
        <taxon>Actinomycetes</taxon>
        <taxon>Kitasatosporales</taxon>
        <taxon>Streptomycetaceae</taxon>
        <taxon>Streptomyces</taxon>
        <taxon>Streptomyces cinnamoneus group</taxon>
    </lineage>
</organism>
<reference evidence="2 3" key="1">
    <citation type="journal article" date="2017" name="Biochemistry">
        <title>Identification of the Biosynthetic Pathway for the Antibiotic Bicyclomycin.</title>
        <authorList>
            <person name="Patteson J."/>
            <person name="Cai W."/>
            <person name="Johnson R.A."/>
            <person name="Santa Maria K."/>
            <person name="Li B."/>
        </authorList>
    </citation>
    <scope>NUCLEOTIDE SEQUENCE [LARGE SCALE GENOMIC DNA]</scope>
    <source>
        <strain evidence="2 3">ATCC 21532</strain>
    </source>
</reference>
<dbReference type="SMART" id="SM00530">
    <property type="entry name" value="HTH_XRE"/>
    <property type="match status" value="1"/>
</dbReference>
<dbReference type="Pfam" id="PF19054">
    <property type="entry name" value="DUF5753"/>
    <property type="match status" value="1"/>
</dbReference>
<dbReference type="Gene3D" id="1.10.260.40">
    <property type="entry name" value="lambda repressor-like DNA-binding domains"/>
    <property type="match status" value="1"/>
</dbReference>
<gene>
    <name evidence="2" type="ORF">BLA24_19455</name>
</gene>
<comment type="caution">
    <text evidence="2">The sequence shown here is derived from an EMBL/GenBank/DDBJ whole genome shotgun (WGS) entry which is preliminary data.</text>
</comment>
<dbReference type="OrthoDB" id="5177725at2"/>
<dbReference type="SUPFAM" id="SSF47413">
    <property type="entry name" value="lambda repressor-like DNA-binding domains"/>
    <property type="match status" value="1"/>
</dbReference>
<dbReference type="PROSITE" id="PS50943">
    <property type="entry name" value="HTH_CROC1"/>
    <property type="match status" value="1"/>
</dbReference>
<dbReference type="GO" id="GO:0003677">
    <property type="term" value="F:DNA binding"/>
    <property type="evidence" value="ECO:0007669"/>
    <property type="project" value="InterPro"/>
</dbReference>
<dbReference type="AlphaFoldDB" id="A0A2G1XF14"/>